<evidence type="ECO:0000313" key="1">
    <source>
        <dbReference type="EMBL" id="STQ45501.1"/>
    </source>
</evidence>
<gene>
    <name evidence="1" type="ORF">NCTC12157_03236</name>
</gene>
<dbReference type="Proteomes" id="UP000254304">
    <property type="component" value="Unassembled WGS sequence"/>
</dbReference>
<name>A0A377ND84_9GAMM</name>
<dbReference type="EMBL" id="UGGO01000001">
    <property type="protein sequence ID" value="STQ45501.1"/>
    <property type="molecule type" value="Genomic_DNA"/>
</dbReference>
<accession>A0A377ND84</accession>
<reference evidence="1 2" key="1">
    <citation type="submission" date="2018-06" db="EMBL/GenBank/DDBJ databases">
        <authorList>
            <consortium name="Pathogen Informatics"/>
            <person name="Doyle S."/>
        </authorList>
    </citation>
    <scope>NUCLEOTIDE SEQUENCE [LARGE SCALE GENOMIC DNA]</scope>
    <source>
        <strain evidence="1 2">NCTC12157</strain>
    </source>
</reference>
<sequence>MVDIGVFGKNSHVFFDAKDGVGNSGCRKPRYSSTLLACRLSL</sequence>
<protein>
    <submittedName>
        <fullName evidence="1">Uncharacterized protein</fullName>
    </submittedName>
</protein>
<dbReference type="AlphaFoldDB" id="A0A377ND84"/>
<proteinExistence type="predicted"/>
<organism evidence="1 2">
    <name type="scientific">Ewingella americana</name>
    <dbReference type="NCBI Taxonomy" id="41202"/>
    <lineage>
        <taxon>Bacteria</taxon>
        <taxon>Pseudomonadati</taxon>
        <taxon>Pseudomonadota</taxon>
        <taxon>Gammaproteobacteria</taxon>
        <taxon>Enterobacterales</taxon>
        <taxon>Yersiniaceae</taxon>
        <taxon>Ewingella</taxon>
    </lineage>
</organism>
<evidence type="ECO:0000313" key="2">
    <source>
        <dbReference type="Proteomes" id="UP000254304"/>
    </source>
</evidence>